<keyword evidence="2" id="KW-1185">Reference proteome</keyword>
<name>A0A9E7TL94_9EURY</name>
<dbReference type="RefSeq" id="WP_257743632.1">
    <property type="nucleotide sequence ID" value="NZ_CP096115.1"/>
</dbReference>
<organism evidence="1 2">
    <name type="scientific">Methanoplanus endosymbiosus</name>
    <dbReference type="NCBI Taxonomy" id="33865"/>
    <lineage>
        <taxon>Archaea</taxon>
        <taxon>Methanobacteriati</taxon>
        <taxon>Methanobacteriota</taxon>
        <taxon>Stenosarchaea group</taxon>
        <taxon>Methanomicrobia</taxon>
        <taxon>Methanomicrobiales</taxon>
        <taxon>Methanomicrobiaceae</taxon>
        <taxon>Methanoplanus</taxon>
    </lineage>
</organism>
<dbReference type="EMBL" id="CP096115">
    <property type="protein sequence ID" value="UUX93495.1"/>
    <property type="molecule type" value="Genomic_DNA"/>
</dbReference>
<gene>
    <name evidence="1" type="ORF">L6E24_05100</name>
</gene>
<evidence type="ECO:0000313" key="2">
    <source>
        <dbReference type="Proteomes" id="UP001060368"/>
    </source>
</evidence>
<dbReference type="Pfam" id="PF08979">
    <property type="entry name" value="DUF1894"/>
    <property type="match status" value="1"/>
</dbReference>
<accession>A0A9E7TL94</accession>
<dbReference type="InterPro" id="IPR012031">
    <property type="entry name" value="MTH0776-like"/>
</dbReference>
<dbReference type="KEGG" id="mend:L6E24_05100"/>
<protein>
    <submittedName>
        <fullName evidence="1">DUF1894 domain-containing protein</fullName>
    </submittedName>
</protein>
<proteinExistence type="predicted"/>
<dbReference type="Proteomes" id="UP001060368">
    <property type="component" value="Chromosome"/>
</dbReference>
<dbReference type="GeneID" id="74307050"/>
<sequence>MNRCANKLSPEIIEDEISPDDAVEYINRRASEVYEMPEGFTIKGITILGEPPLYVGLKLKKKEILFYFKKPCFGTQLMKIKATEDEFDKIRAEGKRTK</sequence>
<reference evidence="1" key="1">
    <citation type="submission" date="2022-04" db="EMBL/GenBank/DDBJ databases">
        <title>Complete genome of Methanoplanus endosymbiosus DSM 3599.</title>
        <authorList>
            <person name="Chen S.-C."/>
            <person name="You Y.-T."/>
            <person name="Zhou Y.-Z."/>
            <person name="Lai M.-C."/>
        </authorList>
    </citation>
    <scope>NUCLEOTIDE SEQUENCE</scope>
    <source>
        <strain evidence="1">DSM 3599</strain>
    </source>
</reference>
<dbReference type="AlphaFoldDB" id="A0A9E7TL94"/>
<evidence type="ECO:0000313" key="1">
    <source>
        <dbReference type="EMBL" id="UUX93495.1"/>
    </source>
</evidence>